<keyword evidence="2" id="KW-0812">Transmembrane</keyword>
<dbReference type="Proteomes" id="UP001157109">
    <property type="component" value="Unassembled WGS sequence"/>
</dbReference>
<reference evidence="4" key="1">
    <citation type="journal article" date="2019" name="Int. J. Syst. Evol. Microbiol.">
        <title>The Global Catalogue of Microorganisms (GCM) 10K type strain sequencing project: providing services to taxonomists for standard genome sequencing and annotation.</title>
        <authorList>
            <consortium name="The Broad Institute Genomics Platform"/>
            <consortium name="The Broad Institute Genome Sequencing Center for Infectious Disease"/>
            <person name="Wu L."/>
            <person name="Ma J."/>
        </authorList>
    </citation>
    <scope>NUCLEOTIDE SEQUENCE [LARGE SCALE GENOMIC DNA]</scope>
    <source>
        <strain evidence="4">NBRC 105830</strain>
    </source>
</reference>
<evidence type="ECO:0000256" key="1">
    <source>
        <dbReference type="SAM" id="MobiDB-lite"/>
    </source>
</evidence>
<organism evidence="3 4">
    <name type="scientific">Arsenicicoccus piscis</name>
    <dbReference type="NCBI Taxonomy" id="673954"/>
    <lineage>
        <taxon>Bacteria</taxon>
        <taxon>Bacillati</taxon>
        <taxon>Actinomycetota</taxon>
        <taxon>Actinomycetes</taxon>
        <taxon>Micrococcales</taxon>
        <taxon>Intrasporangiaceae</taxon>
        <taxon>Arsenicicoccus</taxon>
    </lineage>
</organism>
<keyword evidence="4" id="KW-1185">Reference proteome</keyword>
<name>A0ABQ6HT89_9MICO</name>
<feature type="transmembrane region" description="Helical" evidence="2">
    <location>
        <begin position="6"/>
        <end position="25"/>
    </location>
</feature>
<feature type="transmembrane region" description="Helical" evidence="2">
    <location>
        <begin position="60"/>
        <end position="80"/>
    </location>
</feature>
<feature type="region of interest" description="Disordered" evidence="1">
    <location>
        <begin position="221"/>
        <end position="252"/>
    </location>
</feature>
<keyword evidence="2" id="KW-1133">Transmembrane helix</keyword>
<feature type="transmembrane region" description="Helical" evidence="2">
    <location>
        <begin position="100"/>
        <end position="125"/>
    </location>
</feature>
<gene>
    <name evidence="3" type="ORF">GCM10025862_30540</name>
</gene>
<keyword evidence="2" id="KW-0472">Membrane</keyword>
<accession>A0ABQ6HT89</accession>
<comment type="caution">
    <text evidence="3">The sequence shown here is derived from an EMBL/GenBank/DDBJ whole genome shotgun (WGS) entry which is preliminary data.</text>
</comment>
<protein>
    <submittedName>
        <fullName evidence="3">Uncharacterized protein</fullName>
    </submittedName>
</protein>
<sequence>MGVILSAVIALVGAGLLGTGVLSYFRARFARRRVVRGAVRGAPLDGGASRRPRLGVRASVALTVLGAVLVLLPDAFASLVVPAAPAGDDTAATLGALALFFYRVGVGSALALVGLAMALCSAFVVGRVRGATEQATDRLVTQVPFLAGREARALAVPVDFPREWPALLALDKQLTRRFLRYDDDLEAAVNFPVMRDYSDPLTRAALDAMLRCDRVRTLRHRPVSATPAARTTPARSRSSRSPWTRPRPTRSG</sequence>
<feature type="compositionally biased region" description="Low complexity" evidence="1">
    <location>
        <begin position="223"/>
        <end position="252"/>
    </location>
</feature>
<proteinExistence type="predicted"/>
<evidence type="ECO:0000256" key="2">
    <source>
        <dbReference type="SAM" id="Phobius"/>
    </source>
</evidence>
<evidence type="ECO:0000313" key="4">
    <source>
        <dbReference type="Proteomes" id="UP001157109"/>
    </source>
</evidence>
<dbReference type="RefSeq" id="WP_284284768.1">
    <property type="nucleotide sequence ID" value="NZ_BSUJ01000001.1"/>
</dbReference>
<evidence type="ECO:0000313" key="3">
    <source>
        <dbReference type="EMBL" id="GMA21033.1"/>
    </source>
</evidence>
<dbReference type="EMBL" id="BSUJ01000001">
    <property type="protein sequence ID" value="GMA21033.1"/>
    <property type="molecule type" value="Genomic_DNA"/>
</dbReference>